<organism evidence="2 3">
    <name type="scientific">Serratia marcescens</name>
    <dbReference type="NCBI Taxonomy" id="615"/>
    <lineage>
        <taxon>Bacteria</taxon>
        <taxon>Pseudomonadati</taxon>
        <taxon>Pseudomonadota</taxon>
        <taxon>Gammaproteobacteria</taxon>
        <taxon>Enterobacterales</taxon>
        <taxon>Yersiniaceae</taxon>
        <taxon>Serratia</taxon>
    </lineage>
</organism>
<feature type="signal peptide" evidence="1">
    <location>
        <begin position="1"/>
        <end position="21"/>
    </location>
</feature>
<dbReference type="InterPro" id="IPR038140">
    <property type="entry name" value="DotD_sf"/>
</dbReference>
<dbReference type="InterPro" id="IPR031817">
    <property type="entry name" value="DotD"/>
</dbReference>
<evidence type="ECO:0000256" key="1">
    <source>
        <dbReference type="SAM" id="SignalP"/>
    </source>
</evidence>
<reference evidence="2 3" key="2">
    <citation type="submission" date="2019-07" db="EMBL/GenBank/DDBJ databases">
        <title>Investigation of anaerobic lignin degradation for improved lignocellulosic biofuels.</title>
        <authorList>
            <person name="Deangelis K.PhD."/>
        </authorList>
    </citation>
    <scope>NUCLEOTIDE SEQUENCE [LARGE SCALE GENOMIC DNA]</scope>
    <source>
        <strain evidence="2 3">106R</strain>
    </source>
</reference>
<dbReference type="Proteomes" id="UP000320710">
    <property type="component" value="Unassembled WGS sequence"/>
</dbReference>
<dbReference type="PROSITE" id="PS51257">
    <property type="entry name" value="PROKAR_LIPOPROTEIN"/>
    <property type="match status" value="1"/>
</dbReference>
<dbReference type="Gene3D" id="3.55.50.60">
    <property type="entry name" value="DotD protein"/>
    <property type="match status" value="1"/>
</dbReference>
<sequence length="154" mass="17244">MKLYCMLLFVPVVLSGCQFPAKSTAVMPLKNTDIQYNAEQISNAQNNLYLSGAINQVRTPLLTPGISANSQRVTVNWDGDAVELLSHLARQRGLTFNWTGVRLPLPVNVHVNGVTYQNLLRMLEVQTAWRATLHEFPGQLTLAFSQPEKPRGRR</sequence>
<dbReference type="EMBL" id="VFMJ01000002">
    <property type="protein sequence ID" value="TQI77523.1"/>
    <property type="molecule type" value="Genomic_DNA"/>
</dbReference>
<gene>
    <name evidence="2" type="ORF">FHU12_5393</name>
</gene>
<dbReference type="AlphaFoldDB" id="A0AA46K0W3"/>
<accession>A0AA46K0W3</accession>
<keyword evidence="1" id="KW-0732">Signal</keyword>
<dbReference type="RefSeq" id="WP_260440792.1">
    <property type="nucleotide sequence ID" value="NZ_VFMJ01000002.1"/>
</dbReference>
<evidence type="ECO:0000313" key="2">
    <source>
        <dbReference type="EMBL" id="TQI77523.1"/>
    </source>
</evidence>
<comment type="caution">
    <text evidence="2">The sequence shown here is derived from an EMBL/GenBank/DDBJ whole genome shotgun (WGS) entry which is preliminary data.</text>
</comment>
<feature type="chain" id="PRO_5041259671" evidence="1">
    <location>
        <begin position="22"/>
        <end position="154"/>
    </location>
</feature>
<reference evidence="2 3" key="1">
    <citation type="submission" date="2019-06" db="EMBL/GenBank/DDBJ databases">
        <authorList>
            <person name="Deangelis K."/>
            <person name="Huntemann M."/>
            <person name="Clum A."/>
            <person name="Pillay M."/>
            <person name="Palaniappan K."/>
            <person name="Varghese N."/>
            <person name="Mikhailova N."/>
            <person name="Stamatis D."/>
            <person name="Reddy T."/>
            <person name="Daum C."/>
            <person name="Shapiro N."/>
            <person name="Ivanova N."/>
            <person name="Kyrpides N."/>
            <person name="Woyke T."/>
        </authorList>
    </citation>
    <scope>NUCLEOTIDE SEQUENCE [LARGE SCALE GENOMIC DNA]</scope>
    <source>
        <strain evidence="2 3">106R</strain>
    </source>
</reference>
<name>A0AA46K0W3_SERMA</name>
<dbReference type="Pfam" id="PF16816">
    <property type="entry name" value="DotD"/>
    <property type="match status" value="1"/>
</dbReference>
<evidence type="ECO:0000313" key="3">
    <source>
        <dbReference type="Proteomes" id="UP000320710"/>
    </source>
</evidence>
<proteinExistence type="predicted"/>
<protein>
    <submittedName>
        <fullName evidence="2">Defect-in-organelle-trafficking protein DotD</fullName>
    </submittedName>
</protein>